<accession>A0ABW0TJM4</accession>
<dbReference type="InterPro" id="IPR036097">
    <property type="entry name" value="HisK_dim/P_sf"/>
</dbReference>
<dbReference type="SMART" id="SM00387">
    <property type="entry name" value="HATPase_c"/>
    <property type="match status" value="1"/>
</dbReference>
<gene>
    <name evidence="11" type="ORF">ACFPRA_06935</name>
</gene>
<dbReference type="SUPFAM" id="SSF55874">
    <property type="entry name" value="ATPase domain of HSP90 chaperone/DNA topoisomerase II/histidine kinase"/>
    <property type="match status" value="1"/>
</dbReference>
<evidence type="ECO:0000256" key="1">
    <source>
        <dbReference type="ARBA" id="ARBA00000085"/>
    </source>
</evidence>
<dbReference type="Pfam" id="PF00512">
    <property type="entry name" value="HisKA"/>
    <property type="match status" value="1"/>
</dbReference>
<dbReference type="Gene3D" id="1.10.287.130">
    <property type="match status" value="1"/>
</dbReference>
<dbReference type="PANTHER" id="PTHR43065">
    <property type="entry name" value="SENSOR HISTIDINE KINASE"/>
    <property type="match status" value="1"/>
</dbReference>
<evidence type="ECO:0000256" key="7">
    <source>
        <dbReference type="ARBA" id="ARBA00022840"/>
    </source>
</evidence>
<keyword evidence="6" id="KW-0418">Kinase</keyword>
<evidence type="ECO:0000256" key="3">
    <source>
        <dbReference type="ARBA" id="ARBA00022553"/>
    </source>
</evidence>
<dbReference type="InterPro" id="IPR000014">
    <property type="entry name" value="PAS"/>
</dbReference>
<dbReference type="CDD" id="cd00082">
    <property type="entry name" value="HisKA"/>
    <property type="match status" value="1"/>
</dbReference>
<keyword evidence="8" id="KW-0902">Two-component regulatory system</keyword>
<keyword evidence="12" id="KW-1185">Reference proteome</keyword>
<keyword evidence="4" id="KW-0808">Transferase</keyword>
<comment type="caution">
    <text evidence="11">The sequence shown here is derived from an EMBL/GenBank/DDBJ whole genome shotgun (WGS) entry which is preliminary data.</text>
</comment>
<dbReference type="PROSITE" id="PS50112">
    <property type="entry name" value="PAS"/>
    <property type="match status" value="1"/>
</dbReference>
<dbReference type="InterPro" id="IPR035965">
    <property type="entry name" value="PAS-like_dom_sf"/>
</dbReference>
<dbReference type="CDD" id="cd00075">
    <property type="entry name" value="HATPase"/>
    <property type="match status" value="1"/>
</dbReference>
<evidence type="ECO:0000256" key="5">
    <source>
        <dbReference type="ARBA" id="ARBA00022741"/>
    </source>
</evidence>
<evidence type="ECO:0000256" key="6">
    <source>
        <dbReference type="ARBA" id="ARBA00022777"/>
    </source>
</evidence>
<keyword evidence="7 11" id="KW-0067">ATP-binding</keyword>
<dbReference type="PANTHER" id="PTHR43065:SF10">
    <property type="entry name" value="PEROXIDE STRESS-ACTIVATED HISTIDINE KINASE MAK3"/>
    <property type="match status" value="1"/>
</dbReference>
<dbReference type="PRINTS" id="PR00344">
    <property type="entry name" value="BCTRLSENSOR"/>
</dbReference>
<comment type="catalytic activity">
    <reaction evidence="1">
        <text>ATP + protein L-histidine = ADP + protein N-phospho-L-histidine.</text>
        <dbReference type="EC" id="2.7.13.3"/>
    </reaction>
</comment>
<protein>
    <recommendedName>
        <fullName evidence="2">histidine kinase</fullName>
        <ecNumber evidence="2">2.7.13.3</ecNumber>
    </recommendedName>
</protein>
<evidence type="ECO:0000256" key="4">
    <source>
        <dbReference type="ARBA" id="ARBA00022679"/>
    </source>
</evidence>
<dbReference type="Pfam" id="PF02518">
    <property type="entry name" value="HATPase_c"/>
    <property type="match status" value="1"/>
</dbReference>
<evidence type="ECO:0000259" key="9">
    <source>
        <dbReference type="PROSITE" id="PS50109"/>
    </source>
</evidence>
<organism evidence="11 12">
    <name type="scientific">Sporosarcina soli</name>
    <dbReference type="NCBI Taxonomy" id="334736"/>
    <lineage>
        <taxon>Bacteria</taxon>
        <taxon>Bacillati</taxon>
        <taxon>Bacillota</taxon>
        <taxon>Bacilli</taxon>
        <taxon>Bacillales</taxon>
        <taxon>Caryophanaceae</taxon>
        <taxon>Sporosarcina</taxon>
    </lineage>
</organism>
<dbReference type="SMART" id="SM00388">
    <property type="entry name" value="HisKA"/>
    <property type="match status" value="1"/>
</dbReference>
<evidence type="ECO:0000313" key="11">
    <source>
        <dbReference type="EMBL" id="MFC5588614.1"/>
    </source>
</evidence>
<dbReference type="SUPFAM" id="SSF55785">
    <property type="entry name" value="PYP-like sensor domain (PAS domain)"/>
    <property type="match status" value="1"/>
</dbReference>
<dbReference type="InterPro" id="IPR004358">
    <property type="entry name" value="Sig_transdc_His_kin-like_C"/>
</dbReference>
<dbReference type="SUPFAM" id="SSF47384">
    <property type="entry name" value="Homodimeric domain of signal transducing histidine kinase"/>
    <property type="match status" value="1"/>
</dbReference>
<feature type="domain" description="PAS" evidence="10">
    <location>
        <begin position="118"/>
        <end position="191"/>
    </location>
</feature>
<evidence type="ECO:0000256" key="2">
    <source>
        <dbReference type="ARBA" id="ARBA00012438"/>
    </source>
</evidence>
<dbReference type="EMBL" id="JBHSNO010000005">
    <property type="protein sequence ID" value="MFC5588614.1"/>
    <property type="molecule type" value="Genomic_DNA"/>
</dbReference>
<evidence type="ECO:0000256" key="8">
    <source>
        <dbReference type="ARBA" id="ARBA00023012"/>
    </source>
</evidence>
<dbReference type="InterPro" id="IPR003594">
    <property type="entry name" value="HATPase_dom"/>
</dbReference>
<reference evidence="12" key="1">
    <citation type="journal article" date="2019" name="Int. J. Syst. Evol. Microbiol.">
        <title>The Global Catalogue of Microorganisms (GCM) 10K type strain sequencing project: providing services to taxonomists for standard genome sequencing and annotation.</title>
        <authorList>
            <consortium name="The Broad Institute Genomics Platform"/>
            <consortium name="The Broad Institute Genome Sequencing Center for Infectious Disease"/>
            <person name="Wu L."/>
            <person name="Ma J."/>
        </authorList>
    </citation>
    <scope>NUCLEOTIDE SEQUENCE [LARGE SCALE GENOMIC DNA]</scope>
    <source>
        <strain evidence="12">CGMCC 4.1434</strain>
    </source>
</reference>
<dbReference type="Gene3D" id="3.30.450.20">
    <property type="entry name" value="PAS domain"/>
    <property type="match status" value="1"/>
</dbReference>
<dbReference type="PROSITE" id="PS50109">
    <property type="entry name" value="HIS_KIN"/>
    <property type="match status" value="1"/>
</dbReference>
<evidence type="ECO:0000259" key="10">
    <source>
        <dbReference type="PROSITE" id="PS50112"/>
    </source>
</evidence>
<dbReference type="RefSeq" id="WP_381432051.1">
    <property type="nucleotide sequence ID" value="NZ_JBHSNO010000005.1"/>
</dbReference>
<dbReference type="GO" id="GO:0005524">
    <property type="term" value="F:ATP binding"/>
    <property type="evidence" value="ECO:0007669"/>
    <property type="project" value="UniProtKB-KW"/>
</dbReference>
<dbReference type="InterPro" id="IPR036890">
    <property type="entry name" value="HATPase_C_sf"/>
</dbReference>
<dbReference type="InterPro" id="IPR005467">
    <property type="entry name" value="His_kinase_dom"/>
</dbReference>
<keyword evidence="3" id="KW-0597">Phosphoprotein</keyword>
<proteinExistence type="predicted"/>
<sequence>MKCKNDKVMKSVSLLLDDARRPGAVFDLNGMILYENQSFSEHGMLKEITNMKKFMMKTSIDLWDTIVNSDDTANNTCKIDLLLGEEQNLPVHVDIIYVEHAKQVIGLFDIPKKEREVAKKTYLHAFHNSICLMLVVNREGIICDVNNQYTKFFNVNKDYFLGKTVDVVLQLFPDSTESTLRKYIQNVKHYGCAAETLKYEPSFGDERYYRVETFYNSETNMYLIRMNDLTEKMALEQQLAHTGSLSTVGELAASIAHEIRNPMTTLKGFVQLLQISASEDTLKYLAVIDDEISRMESILGEMLVLSKPTSNKKTTFSLEVLVDDMIQVMRPKAMMDGITINRKETDLRDTLVNGDAEKIKQVLLNLFKNSLEAMSSGGALTISITLDKANQLRLDITDTGKGMTRQQLNQIFMPFYTSKPEGTGLGLPFVLKTIEEHGGTVTVESELNQGTVFIVTFPPAIIPSTQKGKEEERLLLY</sequence>
<dbReference type="InterPro" id="IPR003661">
    <property type="entry name" value="HisK_dim/P_dom"/>
</dbReference>
<dbReference type="Proteomes" id="UP001596109">
    <property type="component" value="Unassembled WGS sequence"/>
</dbReference>
<dbReference type="EC" id="2.7.13.3" evidence="2"/>
<name>A0ABW0TJM4_9BACL</name>
<feature type="domain" description="Histidine kinase" evidence="9">
    <location>
        <begin position="254"/>
        <end position="461"/>
    </location>
</feature>
<dbReference type="Gene3D" id="3.30.565.10">
    <property type="entry name" value="Histidine kinase-like ATPase, C-terminal domain"/>
    <property type="match status" value="1"/>
</dbReference>
<evidence type="ECO:0000313" key="12">
    <source>
        <dbReference type="Proteomes" id="UP001596109"/>
    </source>
</evidence>
<keyword evidence="5" id="KW-0547">Nucleotide-binding</keyword>